<evidence type="ECO:0000313" key="1">
    <source>
        <dbReference type="EMBL" id="KAF2648316.1"/>
    </source>
</evidence>
<dbReference type="Proteomes" id="UP000799324">
    <property type="component" value="Unassembled WGS sequence"/>
</dbReference>
<keyword evidence="2" id="KW-1185">Reference proteome</keyword>
<feature type="non-terminal residue" evidence="1">
    <location>
        <position position="109"/>
    </location>
</feature>
<gene>
    <name evidence="1" type="ORF">K491DRAFT_552104</name>
</gene>
<dbReference type="AlphaFoldDB" id="A0A6A6SKE5"/>
<dbReference type="EMBL" id="MU004545">
    <property type="protein sequence ID" value="KAF2648316.1"/>
    <property type="molecule type" value="Genomic_DNA"/>
</dbReference>
<reference evidence="1" key="1">
    <citation type="journal article" date="2020" name="Stud. Mycol.">
        <title>101 Dothideomycetes genomes: a test case for predicting lifestyles and emergence of pathogens.</title>
        <authorList>
            <person name="Haridas S."/>
            <person name="Albert R."/>
            <person name="Binder M."/>
            <person name="Bloem J."/>
            <person name="Labutti K."/>
            <person name="Salamov A."/>
            <person name="Andreopoulos B."/>
            <person name="Baker S."/>
            <person name="Barry K."/>
            <person name="Bills G."/>
            <person name="Bluhm B."/>
            <person name="Cannon C."/>
            <person name="Castanera R."/>
            <person name="Culley D."/>
            <person name="Daum C."/>
            <person name="Ezra D."/>
            <person name="Gonzalez J."/>
            <person name="Henrissat B."/>
            <person name="Kuo A."/>
            <person name="Liang C."/>
            <person name="Lipzen A."/>
            <person name="Lutzoni F."/>
            <person name="Magnuson J."/>
            <person name="Mondo S."/>
            <person name="Nolan M."/>
            <person name="Ohm R."/>
            <person name="Pangilinan J."/>
            <person name="Park H.-J."/>
            <person name="Ramirez L."/>
            <person name="Alfaro M."/>
            <person name="Sun H."/>
            <person name="Tritt A."/>
            <person name="Yoshinaga Y."/>
            <person name="Zwiers L.-H."/>
            <person name="Turgeon B."/>
            <person name="Goodwin S."/>
            <person name="Spatafora J."/>
            <person name="Crous P."/>
            <person name="Grigoriev I."/>
        </authorList>
    </citation>
    <scope>NUCLEOTIDE SEQUENCE</scope>
    <source>
        <strain evidence="1">CBS 122681</strain>
    </source>
</reference>
<proteinExistence type="predicted"/>
<dbReference type="OrthoDB" id="2740448at2759"/>
<organism evidence="1 2">
    <name type="scientific">Lophiostoma macrostomum CBS 122681</name>
    <dbReference type="NCBI Taxonomy" id="1314788"/>
    <lineage>
        <taxon>Eukaryota</taxon>
        <taxon>Fungi</taxon>
        <taxon>Dikarya</taxon>
        <taxon>Ascomycota</taxon>
        <taxon>Pezizomycotina</taxon>
        <taxon>Dothideomycetes</taxon>
        <taxon>Pleosporomycetidae</taxon>
        <taxon>Pleosporales</taxon>
        <taxon>Lophiostomataceae</taxon>
        <taxon>Lophiostoma</taxon>
    </lineage>
</organism>
<evidence type="ECO:0000313" key="2">
    <source>
        <dbReference type="Proteomes" id="UP000799324"/>
    </source>
</evidence>
<accession>A0A6A6SKE5</accession>
<name>A0A6A6SKE5_9PLEO</name>
<feature type="non-terminal residue" evidence="1">
    <location>
        <position position="1"/>
    </location>
</feature>
<protein>
    <submittedName>
        <fullName evidence="1">Uncharacterized protein</fullName>
    </submittedName>
</protein>
<sequence length="109" mass="12287">QIAARKHVLEELKKTNGFLELCKLFVHDLRKYGDNESAQARLDATESGYFLGLPYFAPYTVEKILGLPFGDKTLRDKLDALTRKKENESSGELCTSHDLAPIFEAVLEV</sequence>